<organism evidence="1 2">
    <name type="scientific">Paracoccus sulfuroxidans</name>
    <dbReference type="NCBI Taxonomy" id="384678"/>
    <lineage>
        <taxon>Bacteria</taxon>
        <taxon>Pseudomonadati</taxon>
        <taxon>Pseudomonadota</taxon>
        <taxon>Alphaproteobacteria</taxon>
        <taxon>Rhodobacterales</taxon>
        <taxon>Paracoccaceae</taxon>
        <taxon>Paracoccus</taxon>
    </lineage>
</organism>
<dbReference type="EMBL" id="VLKU01000023">
    <property type="protein sequence ID" value="TWI26946.1"/>
    <property type="molecule type" value="Genomic_DNA"/>
</dbReference>
<name>A0A562N496_9RHOB</name>
<protein>
    <submittedName>
        <fullName evidence="1">Uncharacterized protein</fullName>
    </submittedName>
</protein>
<dbReference type="OrthoDB" id="7781539at2"/>
<evidence type="ECO:0000313" key="1">
    <source>
        <dbReference type="EMBL" id="TWI26946.1"/>
    </source>
</evidence>
<dbReference type="AlphaFoldDB" id="A0A562N496"/>
<reference evidence="1 2" key="1">
    <citation type="journal article" date="2015" name="Stand. Genomic Sci.">
        <title>Genomic Encyclopedia of Bacterial and Archaeal Type Strains, Phase III: the genomes of soil and plant-associated and newly described type strains.</title>
        <authorList>
            <person name="Whitman W.B."/>
            <person name="Woyke T."/>
            <person name="Klenk H.P."/>
            <person name="Zhou Y."/>
            <person name="Lilburn T.G."/>
            <person name="Beck B.J."/>
            <person name="De Vos P."/>
            <person name="Vandamme P."/>
            <person name="Eisen J.A."/>
            <person name="Garrity G."/>
            <person name="Hugenholtz P."/>
            <person name="Kyrpides N.C."/>
        </authorList>
    </citation>
    <scope>NUCLEOTIDE SEQUENCE [LARGE SCALE GENOMIC DNA]</scope>
    <source>
        <strain evidence="1 2">CGMCC 1.5364</strain>
    </source>
</reference>
<keyword evidence="2" id="KW-1185">Reference proteome</keyword>
<dbReference type="Proteomes" id="UP000316225">
    <property type="component" value="Unassembled WGS sequence"/>
</dbReference>
<dbReference type="RefSeq" id="WP_145400139.1">
    <property type="nucleotide sequence ID" value="NZ_VLKU01000023.1"/>
</dbReference>
<comment type="caution">
    <text evidence="1">The sequence shown here is derived from an EMBL/GenBank/DDBJ whole genome shotgun (WGS) entry which is preliminary data.</text>
</comment>
<evidence type="ECO:0000313" key="2">
    <source>
        <dbReference type="Proteomes" id="UP000316225"/>
    </source>
</evidence>
<sequence length="81" mass="8535">MTDSPNDKPAERIKALEFELHQTRTAAVHMMLGMADAIATSKEGRAELAKGFEDAAVLADPVTARLARLVAAALRSGEGTA</sequence>
<proteinExistence type="predicted"/>
<gene>
    <name evidence="1" type="ORF">IQ24_04003</name>
</gene>
<accession>A0A562N496</accession>